<accession>I4LV02</accession>
<dbReference type="AlphaFoldDB" id="I4LV02"/>
<protein>
    <submittedName>
        <fullName evidence="1">Uncharacterized protein</fullName>
    </submittedName>
</protein>
<dbReference type="Proteomes" id="UP000004884">
    <property type="component" value="Unassembled WGS sequence"/>
</dbReference>
<reference evidence="1 2" key="1">
    <citation type="journal article" date="2012" name="J. Bacteriol.">
        <title>Comparative Genomic Analyses of 17 Clinical Isolates of Gardnerella vaginalis Provide Evidence of Multiple Genetically Isolated Clades Consistent with Subspeciation into Genovars.</title>
        <authorList>
            <person name="Ahmed A."/>
            <person name="Earl J."/>
            <person name="Retchless A."/>
            <person name="Hillier S."/>
            <person name="Rabe L."/>
            <person name="Cherpes T."/>
            <person name="Powell E."/>
            <person name="Janto B."/>
            <person name="Eutsey R."/>
            <person name="Hiller N.L."/>
            <person name="Boissy R."/>
            <person name="Dahlgreen M."/>
            <person name="Hall B."/>
            <person name="Costerton J."/>
            <person name="Post J.C."/>
            <person name="Hu F."/>
            <person name="Ehrlich G."/>
        </authorList>
    </citation>
    <scope>NUCLEOTIDE SEQUENCE [LARGE SCALE GENOMIC DNA]</scope>
    <source>
        <strain evidence="1 2">1400E</strain>
    </source>
</reference>
<gene>
    <name evidence="1" type="ORF">CGSMWGv1400E_03840</name>
</gene>
<comment type="caution">
    <text evidence="1">The sequence shown here is derived from an EMBL/GenBank/DDBJ whole genome shotgun (WGS) entry which is preliminary data.</text>
</comment>
<organism evidence="1 2">
    <name type="scientific">Gardnerella vaginalis 1400E</name>
    <dbReference type="NCBI Taxonomy" id="698956"/>
    <lineage>
        <taxon>Bacteria</taxon>
        <taxon>Bacillati</taxon>
        <taxon>Actinomycetota</taxon>
        <taxon>Actinomycetes</taxon>
        <taxon>Bifidobacteriales</taxon>
        <taxon>Bifidobacteriaceae</taxon>
        <taxon>Gardnerella</taxon>
    </lineage>
</organism>
<proteinExistence type="predicted"/>
<sequence>MKKILFFYKKVGIFGEEWGKMVNDVQVAYCMLKRRWSYGS</sequence>
<dbReference type="EMBL" id="ADER01000020">
    <property type="protein sequence ID" value="EIK80792.1"/>
    <property type="molecule type" value="Genomic_DNA"/>
</dbReference>
<name>I4LV02_GARVA</name>
<evidence type="ECO:0000313" key="1">
    <source>
        <dbReference type="EMBL" id="EIK80792.1"/>
    </source>
</evidence>
<evidence type="ECO:0000313" key="2">
    <source>
        <dbReference type="Proteomes" id="UP000004884"/>
    </source>
</evidence>